<evidence type="ECO:0000256" key="2">
    <source>
        <dbReference type="ARBA" id="ARBA00023054"/>
    </source>
</evidence>
<dbReference type="InterPro" id="IPR002477">
    <property type="entry name" value="Peptidoglycan-bd-like"/>
</dbReference>
<keyword evidence="4" id="KW-0472">Membrane</keyword>
<dbReference type="InterPro" id="IPR036366">
    <property type="entry name" value="PGBDSf"/>
</dbReference>
<evidence type="ECO:0000313" key="7">
    <source>
        <dbReference type="Proteomes" id="UP001165590"/>
    </source>
</evidence>
<feature type="domain" description="Peptidoglycan binding-like" evidence="5">
    <location>
        <begin position="170"/>
        <end position="220"/>
    </location>
</feature>
<name>A0ABT3V1F5_9ACTN</name>
<feature type="region of interest" description="Disordered" evidence="3">
    <location>
        <begin position="295"/>
        <end position="319"/>
    </location>
</feature>
<dbReference type="EMBL" id="JAIFZO010000002">
    <property type="protein sequence ID" value="MCX4233613.1"/>
    <property type="molecule type" value="Genomic_DNA"/>
</dbReference>
<dbReference type="RefSeq" id="WP_267026533.1">
    <property type="nucleotide sequence ID" value="NZ_JAIFZO010000002.1"/>
</dbReference>
<evidence type="ECO:0000256" key="3">
    <source>
        <dbReference type="SAM" id="MobiDB-lite"/>
    </source>
</evidence>
<sequence length="412" mass="43312">MTLRREGTDGDDRARQEPARERTAEERERAEQEREAVYAGPGRRRGASRTRRRAVTVGVVAVVVAVAGAALLVRPWPRDTKDAATERPSHSTAPVQRTSLASGLRLDGELGHAPPDEITAQGQGTFTRLPKTGEQVRLGRTLYEIDARPVVLFRGSRPFWRVLKKGMSDGPDVKDLERNLTDLGYANAAGLTVDEEFTDATAAAVERWQKALGVRTTGTVELGQVAVLPYGDVRVEEVVAKPGATAGAGGTVLKVTTTDVYATVKPTEDELPQLPPGGKVTVQLDAGGSVQGKITSITRDTGQGGEGDPGGSDGETKPTVSIRLSDQKKAAAALRGGRVGAAVTVPEKKADDVLVVPVTALLAMTGGGYGVEVVRPGPAEPVLVPVQVGLIVANQAEVEGRLKEGDKVVVPA</sequence>
<dbReference type="SUPFAM" id="SSF47090">
    <property type="entry name" value="PGBD-like"/>
    <property type="match status" value="1"/>
</dbReference>
<evidence type="ECO:0000259" key="5">
    <source>
        <dbReference type="Pfam" id="PF01471"/>
    </source>
</evidence>
<evidence type="ECO:0000256" key="4">
    <source>
        <dbReference type="SAM" id="Phobius"/>
    </source>
</evidence>
<feature type="compositionally biased region" description="Basic residues" evidence="3">
    <location>
        <begin position="42"/>
        <end position="51"/>
    </location>
</feature>
<feature type="region of interest" description="Disordered" evidence="3">
    <location>
        <begin position="1"/>
        <end position="51"/>
    </location>
</feature>
<dbReference type="InterPro" id="IPR050465">
    <property type="entry name" value="UPF0194_transport"/>
</dbReference>
<feature type="transmembrane region" description="Helical" evidence="4">
    <location>
        <begin position="54"/>
        <end position="73"/>
    </location>
</feature>
<dbReference type="PANTHER" id="PTHR32347">
    <property type="entry name" value="EFFLUX SYSTEM COMPONENT YKNX-RELATED"/>
    <property type="match status" value="1"/>
</dbReference>
<keyword evidence="4" id="KW-0812">Transmembrane</keyword>
<keyword evidence="4" id="KW-1133">Transmembrane helix</keyword>
<keyword evidence="7" id="KW-1185">Reference proteome</keyword>
<evidence type="ECO:0000313" key="6">
    <source>
        <dbReference type="EMBL" id="MCX4233613.1"/>
    </source>
</evidence>
<feature type="compositionally biased region" description="Basic and acidic residues" evidence="3">
    <location>
        <begin position="1"/>
        <end position="36"/>
    </location>
</feature>
<dbReference type="Pfam" id="PF01471">
    <property type="entry name" value="PG_binding_1"/>
    <property type="match status" value="1"/>
</dbReference>
<feature type="compositionally biased region" description="Gly residues" evidence="3">
    <location>
        <begin position="302"/>
        <end position="313"/>
    </location>
</feature>
<evidence type="ECO:0000256" key="1">
    <source>
        <dbReference type="ARBA" id="ARBA00004196"/>
    </source>
</evidence>
<dbReference type="Proteomes" id="UP001165590">
    <property type="component" value="Unassembled WGS sequence"/>
</dbReference>
<comment type="caution">
    <text evidence="6">The sequence shown here is derived from an EMBL/GenBank/DDBJ whole genome shotgun (WGS) entry which is preliminary data.</text>
</comment>
<comment type="subcellular location">
    <subcellularLocation>
        <location evidence="1">Cell envelope</location>
    </subcellularLocation>
</comment>
<protein>
    <submittedName>
        <fullName evidence="6">Peptidoglycan-binding protein</fullName>
    </submittedName>
</protein>
<keyword evidence="2" id="KW-0175">Coiled coil</keyword>
<dbReference type="InterPro" id="IPR036365">
    <property type="entry name" value="PGBD-like_sf"/>
</dbReference>
<organism evidence="6 7">
    <name type="scientific">Streptomyces ortus</name>
    <dbReference type="NCBI Taxonomy" id="2867268"/>
    <lineage>
        <taxon>Bacteria</taxon>
        <taxon>Bacillati</taxon>
        <taxon>Actinomycetota</taxon>
        <taxon>Actinomycetes</taxon>
        <taxon>Kitasatosporales</taxon>
        <taxon>Streptomycetaceae</taxon>
        <taxon>Streptomyces</taxon>
    </lineage>
</organism>
<gene>
    <name evidence="6" type="ORF">K3769_12660</name>
</gene>
<accession>A0ABT3V1F5</accession>
<dbReference type="Gene3D" id="1.10.101.10">
    <property type="entry name" value="PGBD-like superfamily/PGBD"/>
    <property type="match status" value="1"/>
</dbReference>
<dbReference type="Gene3D" id="2.40.420.20">
    <property type="match status" value="1"/>
</dbReference>
<reference evidence="6" key="1">
    <citation type="journal article" date="2022" name="bioRxiv">
        <title>Discovery and biosynthetic assessment of Streptomyces ortus sp nov. isolated from a deep-sea sponge.</title>
        <authorList>
            <person name="Williams S.E."/>
        </authorList>
    </citation>
    <scope>NUCLEOTIDE SEQUENCE</scope>
    <source>
        <strain evidence="6">A15ISP2-DRY2</strain>
    </source>
</reference>
<proteinExistence type="predicted"/>
<dbReference type="PANTHER" id="PTHR32347:SF23">
    <property type="entry name" value="BLL5650 PROTEIN"/>
    <property type="match status" value="1"/>
</dbReference>